<keyword evidence="2" id="KW-0813">Transport</keyword>
<dbReference type="EMBL" id="GL379952">
    <property type="protein sequence ID" value="EGT38003.1"/>
    <property type="molecule type" value="Genomic_DNA"/>
</dbReference>
<keyword evidence="3" id="KW-0653">Protein transport</keyword>
<accession>G0NUT4</accession>
<evidence type="ECO:0000256" key="2">
    <source>
        <dbReference type="ARBA" id="ARBA00022448"/>
    </source>
</evidence>
<proteinExistence type="inferred from homology"/>
<protein>
    <recommendedName>
        <fullName evidence="6">Importin subunit alpha</fullName>
    </recommendedName>
</protein>
<evidence type="ECO:0000313" key="4">
    <source>
        <dbReference type="EMBL" id="EGT38003.1"/>
    </source>
</evidence>
<evidence type="ECO:0008006" key="6">
    <source>
        <dbReference type="Google" id="ProtNLM"/>
    </source>
</evidence>
<dbReference type="Proteomes" id="UP000008068">
    <property type="component" value="Unassembled WGS sequence"/>
</dbReference>
<evidence type="ECO:0000256" key="3">
    <source>
        <dbReference type="ARBA" id="ARBA00022927"/>
    </source>
</evidence>
<dbReference type="HOGENOM" id="CLU_639734_0_0_1"/>
<dbReference type="SUPFAM" id="SSF48371">
    <property type="entry name" value="ARM repeat"/>
    <property type="match status" value="1"/>
</dbReference>
<dbReference type="GO" id="GO:0015031">
    <property type="term" value="P:protein transport"/>
    <property type="evidence" value="ECO:0007669"/>
    <property type="project" value="UniProtKB-KW"/>
</dbReference>
<name>G0NUT4_CAEBE</name>
<evidence type="ECO:0000256" key="1">
    <source>
        <dbReference type="ARBA" id="ARBA00010394"/>
    </source>
</evidence>
<dbReference type="PANTHER" id="PTHR23316">
    <property type="entry name" value="IMPORTIN ALPHA"/>
    <property type="match status" value="1"/>
</dbReference>
<sequence length="477" mass="53981">MVKSSKKQKKEASVSQEQPASFDVLFFVEMLESSCRIQISTALHFFRKAFATGPEVSNIVVKEQYYGRIKNGVLNALRSQILDVDGEINAVWIITNMCCISQEVTHLFVQANCIDTLTQLVRSSNLRLSNQTVWAIANIAADCVSCKMMCRKPKLFKILSKMLQNAAIFEETERRHLIWCINNILSGGRATMLAPVARTFIRAFSTILLDFKTVQKMKCGSMILWTLANLVDNTEDTTRASFIDMLLSQSRLIEQVLLIFLDDTDTTCHSAALRLLGNIAVGNDIQTDQLIEYPNFRHALKISMDSPEHRSEAAWIISNIVAGAPRHVDYILEDPDHFYCWILSGINSGERRFKKETLWIIGNLLATADQHQRTLLVSLGITQQLPILLQMNDIRLNEKAATTAAELLRENPWQYKLYVKLDILGWIAKAGPQFSTQKAELQTLMNDLEPPTRPEDDSECRAICYSKLPDNLADMCI</sequence>
<dbReference type="SMART" id="SM00185">
    <property type="entry name" value="ARM"/>
    <property type="match status" value="4"/>
</dbReference>
<reference evidence="5" key="1">
    <citation type="submission" date="2011-07" db="EMBL/GenBank/DDBJ databases">
        <authorList>
            <consortium name="Caenorhabditis brenneri Sequencing and Analysis Consortium"/>
            <person name="Wilson R.K."/>
        </authorList>
    </citation>
    <scope>NUCLEOTIDE SEQUENCE [LARGE SCALE GENOMIC DNA]</scope>
    <source>
        <strain evidence="5">PB2801</strain>
    </source>
</reference>
<dbReference type="Pfam" id="PF00514">
    <property type="entry name" value="Arm"/>
    <property type="match status" value="1"/>
</dbReference>
<dbReference type="InterPro" id="IPR011989">
    <property type="entry name" value="ARM-like"/>
</dbReference>
<dbReference type="InParanoid" id="G0NUT4"/>
<dbReference type="AlphaFoldDB" id="G0NUT4"/>
<keyword evidence="5" id="KW-1185">Reference proteome</keyword>
<gene>
    <name evidence="4" type="ORF">CAEBREN_28652</name>
</gene>
<dbReference type="FunCoup" id="G0NUT4">
    <property type="interactions" value="239"/>
</dbReference>
<dbReference type="InterPro" id="IPR000225">
    <property type="entry name" value="Armadillo"/>
</dbReference>
<dbReference type="eggNOG" id="KOG0166">
    <property type="taxonomic scope" value="Eukaryota"/>
</dbReference>
<dbReference type="OrthoDB" id="5808860at2759"/>
<dbReference type="InterPro" id="IPR016024">
    <property type="entry name" value="ARM-type_fold"/>
</dbReference>
<dbReference type="STRING" id="135651.G0NUT4"/>
<dbReference type="Gene3D" id="1.25.10.10">
    <property type="entry name" value="Leucine-rich Repeat Variant"/>
    <property type="match status" value="1"/>
</dbReference>
<comment type="similarity">
    <text evidence="1">Belongs to the importin alpha family.</text>
</comment>
<evidence type="ECO:0000313" key="5">
    <source>
        <dbReference type="Proteomes" id="UP000008068"/>
    </source>
</evidence>
<organism evidence="5">
    <name type="scientific">Caenorhabditis brenneri</name>
    <name type="common">Nematode worm</name>
    <dbReference type="NCBI Taxonomy" id="135651"/>
    <lineage>
        <taxon>Eukaryota</taxon>
        <taxon>Metazoa</taxon>
        <taxon>Ecdysozoa</taxon>
        <taxon>Nematoda</taxon>
        <taxon>Chromadorea</taxon>
        <taxon>Rhabditida</taxon>
        <taxon>Rhabditina</taxon>
        <taxon>Rhabditomorpha</taxon>
        <taxon>Rhabditoidea</taxon>
        <taxon>Rhabditidae</taxon>
        <taxon>Peloderinae</taxon>
        <taxon>Caenorhabditis</taxon>
    </lineage>
</organism>